<sequence length="42" mass="4656">MSVGNTCNAEKKLKYNPLIKSRGFFVPCAILPLDSLNPFKVT</sequence>
<dbReference type="EMBL" id="AKPP01000002">
    <property type="protein sequence ID" value="EJC08490.1"/>
    <property type="molecule type" value="Genomic_DNA"/>
</dbReference>
<gene>
    <name evidence="1" type="ORF">HPHPP15_0452</name>
</gene>
<evidence type="ECO:0000313" key="2">
    <source>
        <dbReference type="Proteomes" id="UP000005838"/>
    </source>
</evidence>
<proteinExistence type="predicted"/>
<dbReference type="AlphaFoldDB" id="I9WY03"/>
<protein>
    <submittedName>
        <fullName evidence="1">Uncharacterized protein</fullName>
    </submittedName>
</protein>
<evidence type="ECO:0000313" key="1">
    <source>
        <dbReference type="EMBL" id="EJC08490.1"/>
    </source>
</evidence>
<accession>I9WY03</accession>
<name>I9WY03_HELPX</name>
<comment type="caution">
    <text evidence="1">The sequence shown here is derived from an EMBL/GenBank/DDBJ whole genome shotgun (WGS) entry which is preliminary data.</text>
</comment>
<organism evidence="1 2">
    <name type="scientific">Helicobacter pylori Hp P-15</name>
    <dbReference type="NCBI Taxonomy" id="992080"/>
    <lineage>
        <taxon>Bacteria</taxon>
        <taxon>Pseudomonadati</taxon>
        <taxon>Campylobacterota</taxon>
        <taxon>Epsilonproteobacteria</taxon>
        <taxon>Campylobacterales</taxon>
        <taxon>Helicobacteraceae</taxon>
        <taxon>Helicobacter</taxon>
    </lineage>
</organism>
<dbReference type="PATRIC" id="fig|992080.3.peg.444"/>
<reference evidence="1 2" key="1">
    <citation type="journal article" date="2013" name="Pathog. Dis.">
        <title>Genome sequences of 65 Helicobacter pylori strains isolated from asymptomatic individuals and patients with gastric cancer, peptic ulcer disease, or gastritis.</title>
        <authorList>
            <person name="Blanchard T.G."/>
            <person name="Czinn S.J."/>
            <person name="Correa P."/>
            <person name="Nakazawa T."/>
            <person name="Keelan M."/>
            <person name="Morningstar L."/>
            <person name="Santana-Cruz I."/>
            <person name="Maroo A."/>
            <person name="McCracken C."/>
            <person name="Shefchek K."/>
            <person name="Daugherty S."/>
            <person name="Song Y."/>
            <person name="Fraser C.M."/>
            <person name="Fricke W.F."/>
        </authorList>
    </citation>
    <scope>NUCLEOTIDE SEQUENCE [LARGE SCALE GENOMIC DNA]</scope>
    <source>
        <strain evidence="1 2">Hp P-15</strain>
    </source>
</reference>
<dbReference type="Proteomes" id="UP000005838">
    <property type="component" value="Unassembled WGS sequence"/>
</dbReference>